<dbReference type="InterPro" id="IPR006047">
    <property type="entry name" value="GH13_cat_dom"/>
</dbReference>
<dbReference type="PANTHER" id="PTHR43651">
    <property type="entry name" value="1,4-ALPHA-GLUCAN-BRANCHING ENZYME"/>
    <property type="match status" value="1"/>
</dbReference>
<keyword evidence="8" id="KW-0119">Carbohydrate metabolism</keyword>
<dbReference type="Pfam" id="PF00128">
    <property type="entry name" value="Alpha-amylase"/>
    <property type="match status" value="1"/>
</dbReference>
<keyword evidence="14" id="KW-0808">Transferase</keyword>
<evidence type="ECO:0000256" key="4">
    <source>
        <dbReference type="ARBA" id="ARBA00012268"/>
    </source>
</evidence>
<dbReference type="Gene3D" id="1.10.10.760">
    <property type="entry name" value="E-set domains of sugar-utilizing enzymes"/>
    <property type="match status" value="1"/>
</dbReference>
<dbReference type="InterPro" id="IPR013783">
    <property type="entry name" value="Ig-like_fold"/>
</dbReference>
<dbReference type="Pfam" id="PF11941">
    <property type="entry name" value="DUF3459"/>
    <property type="match status" value="1"/>
</dbReference>
<proteinExistence type="inferred from homology"/>
<evidence type="ECO:0000313" key="14">
    <source>
        <dbReference type="EMBL" id="CAG2150778.1"/>
    </source>
</evidence>
<reference evidence="14 15" key="1">
    <citation type="submission" date="2021-03" db="EMBL/GenBank/DDBJ databases">
        <authorList>
            <person name="Peeters C."/>
        </authorList>
    </citation>
    <scope>NUCLEOTIDE SEQUENCE [LARGE SCALE GENOMIC DNA]</scope>
    <source>
        <strain evidence="14 15">LMG 26411</strain>
    </source>
</reference>
<name>A0ABM8TK96_9BURK</name>
<dbReference type="InterPro" id="IPR017853">
    <property type="entry name" value="GH"/>
</dbReference>
<evidence type="ECO:0000256" key="9">
    <source>
        <dbReference type="ARBA" id="ARBA00023295"/>
    </source>
</evidence>
<protein>
    <recommendedName>
        <fullName evidence="5 11">Malto-oligosyltrehalose trehalohydrolase</fullName>
        <ecNumber evidence="4 11">3.2.1.141</ecNumber>
    </recommendedName>
</protein>
<dbReference type="PANTHER" id="PTHR43651:SF11">
    <property type="entry name" value="MALTO-OLIGOSYLTREHALOSE TREHALOHYDROLASE"/>
    <property type="match status" value="1"/>
</dbReference>
<dbReference type="SUPFAM" id="SSF51445">
    <property type="entry name" value="(Trans)glycosidases"/>
    <property type="match status" value="1"/>
</dbReference>
<dbReference type="Proteomes" id="UP000672657">
    <property type="component" value="Unassembled WGS sequence"/>
</dbReference>
<dbReference type="CDD" id="cd02853">
    <property type="entry name" value="E_set_MTHase_like_N"/>
    <property type="match status" value="1"/>
</dbReference>
<dbReference type="CDD" id="cd11325">
    <property type="entry name" value="AmyAc_GTHase"/>
    <property type="match status" value="1"/>
</dbReference>
<evidence type="ECO:0000256" key="5">
    <source>
        <dbReference type="ARBA" id="ARBA00015938"/>
    </source>
</evidence>
<dbReference type="SUPFAM" id="SSF81296">
    <property type="entry name" value="E set domains"/>
    <property type="match status" value="1"/>
</dbReference>
<gene>
    <name evidence="14" type="primary">glgB_2</name>
    <name evidence="14" type="ORF">LMG26411_03807</name>
</gene>
<dbReference type="NCBIfam" id="TIGR02402">
    <property type="entry name" value="trehalose_TreZ"/>
    <property type="match status" value="1"/>
</dbReference>
<accession>A0ABM8TK96</accession>
<evidence type="ECO:0000259" key="13">
    <source>
        <dbReference type="SMART" id="SM00642"/>
    </source>
</evidence>
<evidence type="ECO:0000256" key="2">
    <source>
        <dbReference type="ARBA" id="ARBA00005199"/>
    </source>
</evidence>
<evidence type="ECO:0000256" key="3">
    <source>
        <dbReference type="ARBA" id="ARBA00008061"/>
    </source>
</evidence>
<evidence type="ECO:0000313" key="15">
    <source>
        <dbReference type="Proteomes" id="UP000672657"/>
    </source>
</evidence>
<evidence type="ECO:0000256" key="6">
    <source>
        <dbReference type="ARBA" id="ARBA00022490"/>
    </source>
</evidence>
<dbReference type="EC" id="3.2.1.141" evidence="4 11"/>
<keyword evidence="15" id="KW-1185">Reference proteome</keyword>
<dbReference type="InterPro" id="IPR022567">
    <property type="entry name" value="DUF3459"/>
</dbReference>
<comment type="pathway">
    <text evidence="2">Glycan biosynthesis; trehalose biosynthesis.</text>
</comment>
<evidence type="ECO:0000256" key="12">
    <source>
        <dbReference type="SAM" id="MobiDB-lite"/>
    </source>
</evidence>
<dbReference type="InterPro" id="IPR014756">
    <property type="entry name" value="Ig_E-set"/>
</dbReference>
<comment type="subcellular location">
    <subcellularLocation>
        <location evidence="1">Cytoplasm</location>
    </subcellularLocation>
</comment>
<dbReference type="GO" id="GO:0003844">
    <property type="term" value="F:1,4-alpha-glucan branching enzyme activity"/>
    <property type="evidence" value="ECO:0007669"/>
    <property type="project" value="UniProtKB-EC"/>
</dbReference>
<dbReference type="Gene3D" id="3.20.20.80">
    <property type="entry name" value="Glycosidases"/>
    <property type="match status" value="1"/>
</dbReference>
<feature type="region of interest" description="Disordered" evidence="12">
    <location>
        <begin position="454"/>
        <end position="473"/>
    </location>
</feature>
<evidence type="ECO:0000256" key="7">
    <source>
        <dbReference type="ARBA" id="ARBA00022801"/>
    </source>
</evidence>
<keyword evidence="9" id="KW-0326">Glycosidase</keyword>
<dbReference type="SMART" id="SM00642">
    <property type="entry name" value="Aamy"/>
    <property type="match status" value="1"/>
</dbReference>
<evidence type="ECO:0000256" key="10">
    <source>
        <dbReference type="ARBA" id="ARBA00034013"/>
    </source>
</evidence>
<keyword evidence="6" id="KW-0963">Cytoplasm</keyword>
<dbReference type="InterPro" id="IPR044901">
    <property type="entry name" value="Trehalose_TreZ_E-set_sf"/>
</dbReference>
<evidence type="ECO:0000256" key="1">
    <source>
        <dbReference type="ARBA" id="ARBA00004496"/>
    </source>
</evidence>
<evidence type="ECO:0000256" key="8">
    <source>
        <dbReference type="ARBA" id="ARBA00023277"/>
    </source>
</evidence>
<feature type="domain" description="Glycosyl hydrolase family 13 catalytic" evidence="13">
    <location>
        <begin position="202"/>
        <end position="567"/>
    </location>
</feature>
<keyword evidence="7" id="KW-0378">Hydrolase</keyword>
<dbReference type="InterPro" id="IPR012768">
    <property type="entry name" value="Trehalose_TreZ"/>
</dbReference>
<dbReference type="Gene3D" id="2.60.40.10">
    <property type="entry name" value="Immunoglobulins"/>
    <property type="match status" value="1"/>
</dbReference>
<keyword evidence="14" id="KW-0328">Glycosyltransferase</keyword>
<evidence type="ECO:0000256" key="11">
    <source>
        <dbReference type="NCBIfam" id="TIGR02402"/>
    </source>
</evidence>
<sequence>MPGRTQPVPAPDSAVAASWHGVRYTPAVPGSFLPTESTFQAQELILNLTSFFLGTGATSATPRLAPLDSFSASAPQVPAANDDPHSYAFGPVWLPEGRIGFRLWAPDAARRGESVRLEIAGMGPVRMTACENGWYRAAVPCADGTRYWFRLDDGTTFPDPASRWQPNDVHGPSVACQPKARTYPWKCPDWRGRPWHEAVICELHVGLCRGFAGAMAQLQRLSALGFTAVELMPLAEFPGTRNWGYDGVLPFAPESGYGTPDDLRALVDHAHSLGMMVLLDVVYNHFGPEGNYLHHYASAFFRQDRQTPWGPALDFRRSEVRRFFAENARYWLEEFRFDGLRLDAVHAIDDEGWLTTLPSDLRALPGLQGRHVHLVLENDHNDASLLSAGFDAQWNDDAHHALHVLLTGEQDGYYRDYGATPDRPANTSQNAGHNTPLRHLARVLREGFAYQGEVSPYRSEGDPAHAPVRRGKPSGHLPPTAFVSFLQNHDQIGNRAFGDRLTTLADPGALRVAVALQLLCPQVPLVFMGEECGAQTPFYYFTSHPPELAEAVRQGRRQEFAGMAAFRDESQAQEIPDPNDPATFEASRPPMEVENDWTRYYRRLLAIRREWLMDRLPRARISGVDVLGQAALRARWRLGDGTCLSIWVNLGEDVAACQPPAPGYTVLHETASGQADAVAGGSLPAMSCIAILSGHGEHVHGAGSGTR</sequence>
<comment type="similarity">
    <text evidence="3">Belongs to the glycosyl hydrolase 13 family.</text>
</comment>
<comment type="catalytic activity">
    <reaction evidence="10">
        <text>hydrolysis of (1-&gt;4)-alpha-D-glucosidic linkage in 4-alpha-D-[(1-&gt;4)-alpha-D-glucanosyl]n trehalose to yield trehalose and (1-&gt;4)-alpha-D-glucan.</text>
        <dbReference type="EC" id="3.2.1.141"/>
    </reaction>
</comment>
<dbReference type="EMBL" id="CAJPVI010000023">
    <property type="protein sequence ID" value="CAG2150778.1"/>
    <property type="molecule type" value="Genomic_DNA"/>
</dbReference>
<organism evidence="14 15">
    <name type="scientific">Cupriavidus numazuensis</name>
    <dbReference type="NCBI Taxonomy" id="221992"/>
    <lineage>
        <taxon>Bacteria</taxon>
        <taxon>Pseudomonadati</taxon>
        <taxon>Pseudomonadota</taxon>
        <taxon>Betaproteobacteria</taxon>
        <taxon>Burkholderiales</taxon>
        <taxon>Burkholderiaceae</taxon>
        <taxon>Cupriavidus</taxon>
    </lineage>
</organism>
<comment type="caution">
    <text evidence="14">The sequence shown here is derived from an EMBL/GenBank/DDBJ whole genome shotgun (WGS) entry which is preliminary data.</text>
</comment>